<name>A0A3L6QB38_PANMI</name>
<feature type="domain" description="AAR2 N-terminal" evidence="4">
    <location>
        <begin position="25"/>
        <end position="144"/>
    </location>
</feature>
<feature type="compositionally biased region" description="Low complexity" evidence="2">
    <location>
        <begin position="333"/>
        <end position="345"/>
    </location>
</feature>
<dbReference type="CDD" id="cd13777">
    <property type="entry name" value="Aar2_N"/>
    <property type="match status" value="1"/>
</dbReference>
<dbReference type="Gene3D" id="2.60.34.20">
    <property type="match status" value="1"/>
</dbReference>
<evidence type="ECO:0000313" key="5">
    <source>
        <dbReference type="EMBL" id="RLM75451.1"/>
    </source>
</evidence>
<feature type="domain" description="AAR2 C-terminal" evidence="3">
    <location>
        <begin position="187"/>
        <end position="284"/>
    </location>
</feature>
<sequence>MASGGGGGAAARMPGEAATELVRKGSMLLLLDVPQRTLFGIDTQERHTESERPGSISEKGPRSGNKFAPTVGFFLTTQPSEVIVQKWDAQEERLIKLSEEEEIGYSEAVRRFEFDDQLGPYNLDSFGDWKQLSSYLSQSAIERLERASLQRTLLCRLSGEAATTQADSVKHKNVSWGDLTALNLDKMGQSLEAFMQWKALVSLLLSCSEAPLHTRTNLFVKFLRTFYYQLKHRFQRTQDSRNEDVSNSLFLDEAWFSRDIFLYRLSKARKLKTLLETTFGWDLEDNAVNLIDDDEEANEVGFHGISGGYDLPTNPPENLSPTPEERIPSPGPAASAKNKTSTSTTGNVPPADHIIVPVVEHNTVVTPEEDPTFNETKNAVKNVETGTNPRAIGRCDEPIGCSFFISHDTSYAATTNLQPQGGTPMETSIFLTPSTTYHDIPYDLFIVQPHSRNKILHQAVCSNQTQEKRLVLKKSILHLPKTSLMMLSPNFRVYFNSSSRTYMFLCRIPNQSDPYSSRCKTYFLRIWYWL</sequence>
<dbReference type="GO" id="GO:0000244">
    <property type="term" value="P:spliceosomal tri-snRNP complex assembly"/>
    <property type="evidence" value="ECO:0007669"/>
    <property type="project" value="TreeGrafter"/>
</dbReference>
<dbReference type="PANTHER" id="PTHR12689:SF4">
    <property type="entry name" value="PROTEIN AAR2 HOMOLOG"/>
    <property type="match status" value="1"/>
</dbReference>
<feature type="compositionally biased region" description="Basic and acidic residues" evidence="2">
    <location>
        <begin position="43"/>
        <end position="52"/>
    </location>
</feature>
<gene>
    <name evidence="5" type="ORF">C2845_PM15G01100</name>
</gene>
<dbReference type="EMBL" id="PQIB02000013">
    <property type="protein sequence ID" value="RLM75451.1"/>
    <property type="molecule type" value="Genomic_DNA"/>
</dbReference>
<comment type="similarity">
    <text evidence="1">Belongs to the AAR2 family.</text>
</comment>
<accession>A0A3L6QB38</accession>
<reference evidence="6" key="1">
    <citation type="journal article" date="2019" name="Nat. Commun.">
        <title>The genome of broomcorn millet.</title>
        <authorList>
            <person name="Zou C."/>
            <person name="Miki D."/>
            <person name="Li D."/>
            <person name="Tang Q."/>
            <person name="Xiao L."/>
            <person name="Rajput S."/>
            <person name="Deng P."/>
            <person name="Jia W."/>
            <person name="Huang R."/>
            <person name="Zhang M."/>
            <person name="Sun Y."/>
            <person name="Hu J."/>
            <person name="Fu X."/>
            <person name="Schnable P.S."/>
            <person name="Li F."/>
            <person name="Zhang H."/>
            <person name="Feng B."/>
            <person name="Zhu X."/>
            <person name="Liu R."/>
            <person name="Schnable J.C."/>
            <person name="Zhu J.-K."/>
            <person name="Zhang H."/>
        </authorList>
    </citation>
    <scope>NUCLEOTIDE SEQUENCE [LARGE SCALE GENOMIC DNA]</scope>
</reference>
<protein>
    <submittedName>
        <fullName evidence="5">Uncharacterized protein</fullName>
    </submittedName>
</protein>
<dbReference type="Pfam" id="PF05282">
    <property type="entry name" value="AAR2"/>
    <property type="match status" value="1"/>
</dbReference>
<keyword evidence="6" id="KW-1185">Reference proteome</keyword>
<evidence type="ECO:0000256" key="1">
    <source>
        <dbReference type="ARBA" id="ARBA00006281"/>
    </source>
</evidence>
<dbReference type="Pfam" id="PF20981">
    <property type="entry name" value="AAR2_1st"/>
    <property type="match status" value="1"/>
</dbReference>
<dbReference type="InterPro" id="IPR007946">
    <property type="entry name" value="AAR2"/>
</dbReference>
<evidence type="ECO:0000313" key="6">
    <source>
        <dbReference type="Proteomes" id="UP000275267"/>
    </source>
</evidence>
<dbReference type="PANTHER" id="PTHR12689">
    <property type="entry name" value="A1 CISTRON SPLICING FACTOR AAR2-RELATED"/>
    <property type="match status" value="1"/>
</dbReference>
<proteinExistence type="inferred from homology"/>
<dbReference type="OrthoDB" id="201752at2759"/>
<comment type="caution">
    <text evidence="5">The sequence shown here is derived from an EMBL/GenBank/DDBJ whole genome shotgun (WGS) entry which is preliminary data.</text>
</comment>
<dbReference type="InterPro" id="IPR033648">
    <property type="entry name" value="AAR2_C"/>
</dbReference>
<dbReference type="InterPro" id="IPR038514">
    <property type="entry name" value="AAR2_C_sf"/>
</dbReference>
<dbReference type="AlphaFoldDB" id="A0A3L6QB38"/>
<feature type="region of interest" description="Disordered" evidence="2">
    <location>
        <begin position="41"/>
        <end position="64"/>
    </location>
</feature>
<evidence type="ECO:0000259" key="3">
    <source>
        <dbReference type="Pfam" id="PF05282"/>
    </source>
</evidence>
<dbReference type="Gene3D" id="1.25.40.550">
    <property type="entry name" value="Aar2, C-terminal domain-like"/>
    <property type="match status" value="1"/>
</dbReference>
<dbReference type="Proteomes" id="UP000275267">
    <property type="component" value="Unassembled WGS sequence"/>
</dbReference>
<evidence type="ECO:0000259" key="4">
    <source>
        <dbReference type="Pfam" id="PF20981"/>
    </source>
</evidence>
<feature type="region of interest" description="Disordered" evidence="2">
    <location>
        <begin position="306"/>
        <end position="351"/>
    </location>
</feature>
<evidence type="ECO:0000256" key="2">
    <source>
        <dbReference type="SAM" id="MobiDB-lite"/>
    </source>
</evidence>
<dbReference type="InterPro" id="IPR038516">
    <property type="entry name" value="AAR2_N_sf"/>
</dbReference>
<dbReference type="InterPro" id="IPR033647">
    <property type="entry name" value="Aar2_N"/>
</dbReference>
<dbReference type="STRING" id="4540.A0A3L6QB38"/>
<organism evidence="5 6">
    <name type="scientific">Panicum miliaceum</name>
    <name type="common">Proso millet</name>
    <name type="synonym">Broomcorn millet</name>
    <dbReference type="NCBI Taxonomy" id="4540"/>
    <lineage>
        <taxon>Eukaryota</taxon>
        <taxon>Viridiplantae</taxon>
        <taxon>Streptophyta</taxon>
        <taxon>Embryophyta</taxon>
        <taxon>Tracheophyta</taxon>
        <taxon>Spermatophyta</taxon>
        <taxon>Magnoliopsida</taxon>
        <taxon>Liliopsida</taxon>
        <taxon>Poales</taxon>
        <taxon>Poaceae</taxon>
        <taxon>PACMAD clade</taxon>
        <taxon>Panicoideae</taxon>
        <taxon>Panicodae</taxon>
        <taxon>Paniceae</taxon>
        <taxon>Panicinae</taxon>
        <taxon>Panicum</taxon>
        <taxon>Panicum sect. Panicum</taxon>
    </lineage>
</organism>